<dbReference type="PANTHER" id="PTHR19443:SF24">
    <property type="entry name" value="PHOSPHOTRANSFERASE"/>
    <property type="match status" value="1"/>
</dbReference>
<evidence type="ECO:0000256" key="2">
    <source>
        <dbReference type="ARBA" id="ARBA00022679"/>
    </source>
</evidence>
<proteinExistence type="inferred from homology"/>
<dbReference type="GO" id="GO:0005739">
    <property type="term" value="C:mitochondrion"/>
    <property type="evidence" value="ECO:0007669"/>
    <property type="project" value="TreeGrafter"/>
</dbReference>
<dbReference type="Pfam" id="PF03727">
    <property type="entry name" value="Hexokinase_2"/>
    <property type="match status" value="1"/>
</dbReference>
<dbReference type="InterPro" id="IPR001312">
    <property type="entry name" value="Hexokinase"/>
</dbReference>
<keyword evidence="5 6" id="KW-0067">ATP-binding</keyword>
<comment type="caution">
    <text evidence="10">The sequence shown here is derived from an EMBL/GenBank/DDBJ whole genome shotgun (WGS) entry which is preliminary data.</text>
</comment>
<sequence>MTSLLRYCLSLLLDFWERSRLGRVMSVILPALIQVVNPPYSRKRRRSCSDDVAPERRPQQKKSMDDLAAEVQARFEAPAQTERMLEMSLRLQEEYREKLGKSEISMLPSFQHTLPNGGEKGEYLALDVGGSTFRAALIRLAGRKGEREGLQVRRMRSFVINEDIRRLKGREFFDWMASKIGEMLAEYNHIKGTTDARLKMGMAWSFPVEQTSPRTGKLLTMGKGFTAGHGVEGEDLADLVMDACRARNLNVELCAIVNDGAATLLSQAYRDPATRMSLILGTGMNAAVFLPTTALGPSKFGPRSDSWFAAASRVVVNTEISMFGKHVFPTTKWDDQLNSSHRLPDYQPLEYLITGRYLGEILRLILLEAIPTTNLFSGYIPEKLDEPYTLETRLLAHFEQDTTPDLSVASAAFATAHPLPSPPTLPELKFIRSATQVASTRAAAYLGTALHALWAVRTAAEGLSPGEASHVTIACDGSMVEKYPGFRQRTQGFLDELCVQSGAEAGTVRLEVVKEGSIFGAGVAVGCMGEEEGEGS</sequence>
<evidence type="ECO:0000256" key="3">
    <source>
        <dbReference type="ARBA" id="ARBA00022741"/>
    </source>
</evidence>
<name>A0AAV9PCF8_9PEZI</name>
<dbReference type="RefSeq" id="XP_064659135.1">
    <property type="nucleotide sequence ID" value="XM_064803010.1"/>
</dbReference>
<dbReference type="InterPro" id="IPR022672">
    <property type="entry name" value="Hexokinase_N"/>
</dbReference>
<reference evidence="10 11" key="1">
    <citation type="submission" date="2023-08" db="EMBL/GenBank/DDBJ databases">
        <title>Black Yeasts Isolated from many extreme environments.</title>
        <authorList>
            <person name="Coleine C."/>
            <person name="Stajich J.E."/>
            <person name="Selbmann L."/>
        </authorList>
    </citation>
    <scope>NUCLEOTIDE SEQUENCE [LARGE SCALE GENOMIC DNA]</scope>
    <source>
        <strain evidence="10 11">CCFEE 5935</strain>
    </source>
</reference>
<dbReference type="InterPro" id="IPR022673">
    <property type="entry name" value="Hexokinase_C"/>
</dbReference>
<dbReference type="PANTHER" id="PTHR19443">
    <property type="entry name" value="HEXOKINASE"/>
    <property type="match status" value="1"/>
</dbReference>
<dbReference type="GO" id="GO:0008865">
    <property type="term" value="F:fructokinase activity"/>
    <property type="evidence" value="ECO:0007669"/>
    <property type="project" value="TreeGrafter"/>
</dbReference>
<comment type="similarity">
    <text evidence="1 6">Belongs to the hexokinase family.</text>
</comment>
<dbReference type="Gene3D" id="3.30.420.40">
    <property type="match status" value="1"/>
</dbReference>
<keyword evidence="3 6" id="KW-0547">Nucleotide-binding</keyword>
<dbReference type="GO" id="GO:0005524">
    <property type="term" value="F:ATP binding"/>
    <property type="evidence" value="ECO:0007669"/>
    <property type="project" value="UniProtKB-UniRule"/>
</dbReference>
<keyword evidence="11" id="KW-1185">Reference proteome</keyword>
<dbReference type="GO" id="GO:0006006">
    <property type="term" value="P:glucose metabolic process"/>
    <property type="evidence" value="ECO:0007669"/>
    <property type="project" value="TreeGrafter"/>
</dbReference>
<dbReference type="GO" id="GO:0019158">
    <property type="term" value="F:mannokinase activity"/>
    <property type="evidence" value="ECO:0007669"/>
    <property type="project" value="TreeGrafter"/>
</dbReference>
<dbReference type="EC" id="2.7.1.-" evidence="6"/>
<feature type="region of interest" description="Disordered" evidence="7">
    <location>
        <begin position="42"/>
        <end position="67"/>
    </location>
</feature>
<dbReference type="Gene3D" id="3.40.367.20">
    <property type="match status" value="1"/>
</dbReference>
<dbReference type="GO" id="GO:0001678">
    <property type="term" value="P:intracellular glucose homeostasis"/>
    <property type="evidence" value="ECO:0007669"/>
    <property type="project" value="InterPro"/>
</dbReference>
<dbReference type="InterPro" id="IPR043129">
    <property type="entry name" value="ATPase_NBD"/>
</dbReference>
<dbReference type="AlphaFoldDB" id="A0AAV9PCF8"/>
<dbReference type="GO" id="GO:0006013">
    <property type="term" value="P:mannose metabolic process"/>
    <property type="evidence" value="ECO:0007669"/>
    <property type="project" value="TreeGrafter"/>
</dbReference>
<organism evidence="10 11">
    <name type="scientific">Saxophila tyrrhenica</name>
    <dbReference type="NCBI Taxonomy" id="1690608"/>
    <lineage>
        <taxon>Eukaryota</taxon>
        <taxon>Fungi</taxon>
        <taxon>Dikarya</taxon>
        <taxon>Ascomycota</taxon>
        <taxon>Pezizomycotina</taxon>
        <taxon>Dothideomycetes</taxon>
        <taxon>Dothideomycetidae</taxon>
        <taxon>Mycosphaerellales</taxon>
        <taxon>Extremaceae</taxon>
        <taxon>Saxophila</taxon>
    </lineage>
</organism>
<accession>A0AAV9PCF8</accession>
<keyword evidence="2 6" id="KW-0808">Transferase</keyword>
<dbReference type="SUPFAM" id="SSF53067">
    <property type="entry name" value="Actin-like ATPase domain"/>
    <property type="match status" value="2"/>
</dbReference>
<feature type="domain" description="Hexokinase C-terminal" evidence="9">
    <location>
        <begin position="275"/>
        <end position="525"/>
    </location>
</feature>
<protein>
    <recommendedName>
        <fullName evidence="6">Phosphotransferase</fullName>
        <ecNumber evidence="6">2.7.1.-</ecNumber>
    </recommendedName>
</protein>
<keyword evidence="4 6" id="KW-0418">Kinase</keyword>
<evidence type="ECO:0000256" key="5">
    <source>
        <dbReference type="ARBA" id="ARBA00022840"/>
    </source>
</evidence>
<dbReference type="PROSITE" id="PS51748">
    <property type="entry name" value="HEXOKINASE_2"/>
    <property type="match status" value="1"/>
</dbReference>
<dbReference type="GO" id="GO:0004340">
    <property type="term" value="F:glucokinase activity"/>
    <property type="evidence" value="ECO:0007669"/>
    <property type="project" value="TreeGrafter"/>
</dbReference>
<dbReference type="PRINTS" id="PR00475">
    <property type="entry name" value="HEXOKINASE"/>
</dbReference>
<dbReference type="GO" id="GO:0006096">
    <property type="term" value="P:glycolytic process"/>
    <property type="evidence" value="ECO:0007669"/>
    <property type="project" value="UniProtKB-KW"/>
</dbReference>
<feature type="domain" description="Hexokinase N-terminal" evidence="8">
    <location>
        <begin position="80"/>
        <end position="269"/>
    </location>
</feature>
<evidence type="ECO:0000259" key="8">
    <source>
        <dbReference type="Pfam" id="PF00349"/>
    </source>
</evidence>
<gene>
    <name evidence="10" type="primary">NAG5</name>
    <name evidence="10" type="ORF">LTR77_005767</name>
</gene>
<dbReference type="GO" id="GO:0005829">
    <property type="term" value="C:cytosol"/>
    <property type="evidence" value="ECO:0007669"/>
    <property type="project" value="TreeGrafter"/>
</dbReference>
<dbReference type="GO" id="GO:0005536">
    <property type="term" value="F:D-glucose binding"/>
    <property type="evidence" value="ECO:0007669"/>
    <property type="project" value="InterPro"/>
</dbReference>
<dbReference type="EMBL" id="JAVRRT010000008">
    <property type="protein sequence ID" value="KAK5169789.1"/>
    <property type="molecule type" value="Genomic_DNA"/>
</dbReference>
<feature type="compositionally biased region" description="Basic and acidic residues" evidence="7">
    <location>
        <begin position="47"/>
        <end position="65"/>
    </location>
</feature>
<evidence type="ECO:0000259" key="9">
    <source>
        <dbReference type="Pfam" id="PF03727"/>
    </source>
</evidence>
<evidence type="ECO:0000256" key="1">
    <source>
        <dbReference type="ARBA" id="ARBA00009225"/>
    </source>
</evidence>
<evidence type="ECO:0000313" key="10">
    <source>
        <dbReference type="EMBL" id="KAK5169789.1"/>
    </source>
</evidence>
<dbReference type="GeneID" id="89927108"/>
<evidence type="ECO:0000256" key="6">
    <source>
        <dbReference type="RuleBase" id="RU362007"/>
    </source>
</evidence>
<dbReference type="Pfam" id="PF00349">
    <property type="entry name" value="Hexokinase_1"/>
    <property type="match status" value="1"/>
</dbReference>
<evidence type="ECO:0000256" key="4">
    <source>
        <dbReference type="ARBA" id="ARBA00022777"/>
    </source>
</evidence>
<keyword evidence="6" id="KW-0324">Glycolysis</keyword>
<dbReference type="Proteomes" id="UP001337655">
    <property type="component" value="Unassembled WGS sequence"/>
</dbReference>
<evidence type="ECO:0000256" key="7">
    <source>
        <dbReference type="SAM" id="MobiDB-lite"/>
    </source>
</evidence>
<evidence type="ECO:0000313" key="11">
    <source>
        <dbReference type="Proteomes" id="UP001337655"/>
    </source>
</evidence>